<dbReference type="OrthoDB" id="6103133at2759"/>
<dbReference type="EMBL" id="BFAA01004567">
    <property type="protein sequence ID" value="GCB69315.1"/>
    <property type="molecule type" value="Genomic_DNA"/>
</dbReference>
<accession>A0A401P848</accession>
<reference evidence="1 2" key="1">
    <citation type="journal article" date="2018" name="Nat. Ecol. Evol.">
        <title>Shark genomes provide insights into elasmobranch evolution and the origin of vertebrates.</title>
        <authorList>
            <person name="Hara Y"/>
            <person name="Yamaguchi K"/>
            <person name="Onimaru K"/>
            <person name="Kadota M"/>
            <person name="Koyanagi M"/>
            <person name="Keeley SD"/>
            <person name="Tatsumi K"/>
            <person name="Tanaka K"/>
            <person name="Motone F"/>
            <person name="Kageyama Y"/>
            <person name="Nozu R"/>
            <person name="Adachi N"/>
            <person name="Nishimura O"/>
            <person name="Nakagawa R"/>
            <person name="Tanegashima C"/>
            <person name="Kiyatake I"/>
            <person name="Matsumoto R"/>
            <person name="Murakumo K"/>
            <person name="Nishida K"/>
            <person name="Terakita A"/>
            <person name="Kuratani S"/>
            <person name="Sato K"/>
            <person name="Hyodo S Kuraku.S."/>
        </authorList>
    </citation>
    <scope>NUCLEOTIDE SEQUENCE [LARGE SCALE GENOMIC DNA]</scope>
</reference>
<keyword evidence="2" id="KW-1185">Reference proteome</keyword>
<dbReference type="Proteomes" id="UP000288216">
    <property type="component" value="Unassembled WGS sequence"/>
</dbReference>
<dbReference type="PANTHER" id="PTHR28457">
    <property type="entry name" value="COILED-COIL DOMAIN-CONTAINING PROTEIN 189"/>
    <property type="match status" value="1"/>
</dbReference>
<sequence length="262" mass="30566">KEDGRCHLIKLLKWEDFDEEKDLKPGIILDYLYNTIIFAAEKGFPWPSVAVAVCFSEELLYETEGQTMQEALRKLRDKCEEYQLKLNPNYLQHLVNHLMGTFFKHYRLYQFVLCEDREIDQTIYDLVVQIPHEAPSLKGGVSAELWKYQKQITELSEAEDQLRASMAALRETMQLKSEQKLEKFYEDLKFQDKEVIERANLEKIIKDAHEIQMSVASELLQKVIETAFQILDLKIQKTTISLPATKSPATKETKTGRMGKKK</sequence>
<evidence type="ECO:0000313" key="1">
    <source>
        <dbReference type="EMBL" id="GCB69315.1"/>
    </source>
</evidence>
<dbReference type="Pfam" id="PF14769">
    <property type="entry name" value="CLAMP"/>
    <property type="match status" value="1"/>
</dbReference>
<protein>
    <submittedName>
        <fullName evidence="1">Uncharacterized protein</fullName>
    </submittedName>
</protein>
<evidence type="ECO:0000313" key="2">
    <source>
        <dbReference type="Proteomes" id="UP000288216"/>
    </source>
</evidence>
<dbReference type="PANTHER" id="PTHR28457:SF2">
    <property type="entry name" value="SIMILAR TO 4930578I06RIK PROTEIN"/>
    <property type="match status" value="1"/>
</dbReference>
<proteinExistence type="predicted"/>
<dbReference type="AlphaFoldDB" id="A0A401P848"/>
<organism evidence="1 2">
    <name type="scientific">Scyliorhinus torazame</name>
    <name type="common">Cloudy catshark</name>
    <name type="synonym">Catulus torazame</name>
    <dbReference type="NCBI Taxonomy" id="75743"/>
    <lineage>
        <taxon>Eukaryota</taxon>
        <taxon>Metazoa</taxon>
        <taxon>Chordata</taxon>
        <taxon>Craniata</taxon>
        <taxon>Vertebrata</taxon>
        <taxon>Chondrichthyes</taxon>
        <taxon>Elasmobranchii</taxon>
        <taxon>Galeomorphii</taxon>
        <taxon>Galeoidea</taxon>
        <taxon>Carcharhiniformes</taxon>
        <taxon>Scyliorhinidae</taxon>
        <taxon>Scyliorhinus</taxon>
    </lineage>
</organism>
<dbReference type="OMA" id="QFLADTC"/>
<gene>
    <name evidence="1" type="ORF">scyTo_0010536</name>
</gene>
<comment type="caution">
    <text evidence="1">The sequence shown here is derived from an EMBL/GenBank/DDBJ whole genome shotgun (WGS) entry which is preliminary data.</text>
</comment>
<feature type="non-terminal residue" evidence="1">
    <location>
        <position position="1"/>
    </location>
</feature>
<name>A0A401P848_SCYTO</name>
<dbReference type="InterPro" id="IPR032727">
    <property type="entry name" value="CLAMP"/>
</dbReference>